<evidence type="ECO:0008006" key="9">
    <source>
        <dbReference type="Google" id="ProtNLM"/>
    </source>
</evidence>
<evidence type="ECO:0000256" key="3">
    <source>
        <dbReference type="ARBA" id="ARBA00022692"/>
    </source>
</evidence>
<keyword evidence="2" id="KW-1003">Cell membrane</keyword>
<keyword evidence="3 6" id="KW-0812">Transmembrane</keyword>
<evidence type="ECO:0000313" key="8">
    <source>
        <dbReference type="Proteomes" id="UP000233398"/>
    </source>
</evidence>
<dbReference type="OrthoDB" id="9806937at2"/>
<comment type="subcellular location">
    <subcellularLocation>
        <location evidence="1">Cell membrane</location>
        <topology evidence="1">Multi-pass membrane protein</topology>
    </subcellularLocation>
</comment>
<evidence type="ECO:0000313" key="7">
    <source>
        <dbReference type="EMBL" id="PKD43348.1"/>
    </source>
</evidence>
<gene>
    <name evidence="7" type="ORF">CWD77_12120</name>
</gene>
<feature type="transmembrane region" description="Helical" evidence="6">
    <location>
        <begin position="20"/>
        <end position="48"/>
    </location>
</feature>
<keyword evidence="5 6" id="KW-0472">Membrane</keyword>
<dbReference type="InterPro" id="IPR050367">
    <property type="entry name" value="APC_superfamily"/>
</dbReference>
<feature type="transmembrane region" description="Helical" evidence="6">
    <location>
        <begin position="200"/>
        <end position="222"/>
    </location>
</feature>
<dbReference type="GO" id="GO:0005886">
    <property type="term" value="C:plasma membrane"/>
    <property type="evidence" value="ECO:0007669"/>
    <property type="project" value="UniProtKB-SubCell"/>
</dbReference>
<dbReference type="RefSeq" id="WP_101073823.1">
    <property type="nucleotide sequence ID" value="NZ_PISP01000003.1"/>
</dbReference>
<feature type="transmembrane region" description="Helical" evidence="6">
    <location>
        <begin position="159"/>
        <end position="180"/>
    </location>
</feature>
<dbReference type="GO" id="GO:0022857">
    <property type="term" value="F:transmembrane transporter activity"/>
    <property type="evidence" value="ECO:0007669"/>
    <property type="project" value="InterPro"/>
</dbReference>
<evidence type="ECO:0000256" key="4">
    <source>
        <dbReference type="ARBA" id="ARBA00022989"/>
    </source>
</evidence>
<proteinExistence type="predicted"/>
<dbReference type="Gene3D" id="1.20.1740.10">
    <property type="entry name" value="Amino acid/polyamine transporter I"/>
    <property type="match status" value="1"/>
</dbReference>
<evidence type="ECO:0000256" key="5">
    <source>
        <dbReference type="ARBA" id="ARBA00023136"/>
    </source>
</evidence>
<dbReference type="EMBL" id="PISP01000003">
    <property type="protein sequence ID" value="PKD43348.1"/>
    <property type="molecule type" value="Genomic_DNA"/>
</dbReference>
<feature type="transmembrane region" description="Helical" evidence="6">
    <location>
        <begin position="234"/>
        <end position="256"/>
    </location>
</feature>
<keyword evidence="8" id="KW-1185">Reference proteome</keyword>
<keyword evidence="4 6" id="KW-1133">Transmembrane helix</keyword>
<comment type="caution">
    <text evidence="7">The sequence shown here is derived from an EMBL/GenBank/DDBJ whole genome shotgun (WGS) entry which is preliminary data.</text>
</comment>
<feature type="transmembrane region" description="Helical" evidence="6">
    <location>
        <begin position="132"/>
        <end position="152"/>
    </location>
</feature>
<feature type="transmembrane region" description="Helical" evidence="6">
    <location>
        <begin position="276"/>
        <end position="296"/>
    </location>
</feature>
<accession>A0A2N0VGR3</accession>
<dbReference type="AlphaFoldDB" id="A0A2N0VGR3"/>
<feature type="transmembrane region" description="Helical" evidence="6">
    <location>
        <begin position="95"/>
        <end position="120"/>
    </location>
</feature>
<feature type="transmembrane region" description="Helical" evidence="6">
    <location>
        <begin position="54"/>
        <end position="74"/>
    </location>
</feature>
<evidence type="ECO:0000256" key="1">
    <source>
        <dbReference type="ARBA" id="ARBA00004651"/>
    </source>
</evidence>
<evidence type="ECO:0000256" key="6">
    <source>
        <dbReference type="SAM" id="Phobius"/>
    </source>
</evidence>
<dbReference type="PANTHER" id="PTHR42770">
    <property type="entry name" value="AMINO ACID TRANSPORTER-RELATED"/>
    <property type="match status" value="1"/>
</dbReference>
<dbReference type="Proteomes" id="UP000233398">
    <property type="component" value="Unassembled WGS sequence"/>
</dbReference>
<protein>
    <recommendedName>
        <fullName evidence="9">Amino acid permease</fullName>
    </recommendedName>
</protein>
<dbReference type="PANTHER" id="PTHR42770:SF7">
    <property type="entry name" value="MEMBRANE PROTEIN"/>
    <property type="match status" value="1"/>
</dbReference>
<sequence>MESSNSVSPLQKEEGLKRTIGVWGLSANIVNIMVGAGIFVLPAIVAAGLGSASLLGYLFCGLLIALIMLCFAEAGSEVTDSGGPYTYIESAFGKYAGFMTANLFLIAALAAEAAIVNAAADILASFTPLLEVSIFRILFFLLIFGGFAWINVRGVKHGIGLVVLMTIAKLTPLVLLAMIGWKDVTGVNLYWETIPSMGSIGQMSLILFFAFMGAEVGLSVGGEVKNPQKTVPRAIFLGIAGVLVLYMLIQTISLGVLGSDLVNFQENPLAEVGSRVFGPAGLTLITIGAVISMLGSTNGGILNMPRVLFAEL</sequence>
<reference evidence="7 8" key="1">
    <citation type="submission" date="2017-11" db="EMBL/GenBank/DDBJ databases">
        <title>Rhodohalobacter 15182 sp. nov., isolated from a salt lake.</title>
        <authorList>
            <person name="Han S."/>
        </authorList>
    </citation>
    <scope>NUCLEOTIDE SEQUENCE [LARGE SCALE GENOMIC DNA]</scope>
    <source>
        <strain evidence="7 8">15182</strain>
    </source>
</reference>
<dbReference type="Pfam" id="PF13520">
    <property type="entry name" value="AA_permease_2"/>
    <property type="match status" value="1"/>
</dbReference>
<organism evidence="7 8">
    <name type="scientific">Rhodohalobacter barkolensis</name>
    <dbReference type="NCBI Taxonomy" id="2053187"/>
    <lineage>
        <taxon>Bacteria</taxon>
        <taxon>Pseudomonadati</taxon>
        <taxon>Balneolota</taxon>
        <taxon>Balneolia</taxon>
        <taxon>Balneolales</taxon>
        <taxon>Balneolaceae</taxon>
        <taxon>Rhodohalobacter</taxon>
    </lineage>
</organism>
<name>A0A2N0VGR3_9BACT</name>
<dbReference type="InterPro" id="IPR002293">
    <property type="entry name" value="AA/rel_permease1"/>
</dbReference>
<evidence type="ECO:0000256" key="2">
    <source>
        <dbReference type="ARBA" id="ARBA00022475"/>
    </source>
</evidence>